<feature type="transmembrane region" description="Helical" evidence="1">
    <location>
        <begin position="88"/>
        <end position="111"/>
    </location>
</feature>
<name>A0A947CYT1_HYDSH</name>
<evidence type="ECO:0000256" key="1">
    <source>
        <dbReference type="SAM" id="Phobius"/>
    </source>
</evidence>
<keyword evidence="1" id="KW-0472">Membrane</keyword>
<protein>
    <submittedName>
        <fullName evidence="2">Uncharacterized protein</fullName>
    </submittedName>
</protein>
<keyword evidence="1" id="KW-0812">Transmembrane</keyword>
<feature type="transmembrane region" description="Helical" evidence="1">
    <location>
        <begin position="118"/>
        <end position="139"/>
    </location>
</feature>
<evidence type="ECO:0000313" key="3">
    <source>
        <dbReference type="Proteomes" id="UP000748108"/>
    </source>
</evidence>
<feature type="transmembrane region" description="Helical" evidence="1">
    <location>
        <begin position="181"/>
        <end position="201"/>
    </location>
</feature>
<proteinExistence type="predicted"/>
<dbReference type="Proteomes" id="UP000748108">
    <property type="component" value="Unassembled WGS sequence"/>
</dbReference>
<dbReference type="AlphaFoldDB" id="A0A947CYT1"/>
<comment type="caution">
    <text evidence="2">The sequence shown here is derived from an EMBL/GenBank/DDBJ whole genome shotgun (WGS) entry which is preliminary data.</text>
</comment>
<keyword evidence="1" id="KW-1133">Transmembrane helix</keyword>
<reference evidence="2" key="1">
    <citation type="journal article" date="2021" name="Microbiology">
        <title>Metagenomic Analysis of the Microbial Community in the Underground Coal Fire Area (Kemerovo Region, Russia) Revealed Predominance of Thermophilic Members of the Phyla Deinococcus-thermus, Aquificae, and Firmicutes.</title>
        <authorList>
            <person name="Kadnikov V."/>
            <person name="Mardanov A.V."/>
            <person name="Beletsky A.V."/>
            <person name="Karnachuk O.V."/>
            <person name="Ravin N.V."/>
        </authorList>
    </citation>
    <scope>NUCLEOTIDE SEQUENCE</scope>
    <source>
        <strain evidence="2">RBS10-49</strain>
    </source>
</reference>
<dbReference type="EMBL" id="JAHHQF010000075">
    <property type="protein sequence ID" value="MBT9283108.1"/>
    <property type="molecule type" value="Genomic_DNA"/>
</dbReference>
<gene>
    <name evidence="2" type="ORF">KM312_10800</name>
</gene>
<feature type="transmembrane region" description="Helical" evidence="1">
    <location>
        <begin position="37"/>
        <end position="62"/>
    </location>
</feature>
<evidence type="ECO:0000313" key="2">
    <source>
        <dbReference type="EMBL" id="MBT9283108.1"/>
    </source>
</evidence>
<feature type="transmembrane region" description="Helical" evidence="1">
    <location>
        <begin position="6"/>
        <end position="25"/>
    </location>
</feature>
<organism evidence="2 3">
    <name type="scientific">Hydrogenibacillus schlegelii</name>
    <name type="common">Bacillus schlegelii</name>
    <dbReference type="NCBI Taxonomy" id="1484"/>
    <lineage>
        <taxon>Bacteria</taxon>
        <taxon>Bacillati</taxon>
        <taxon>Bacillota</taxon>
        <taxon>Bacilli</taxon>
        <taxon>Bacillales</taxon>
        <taxon>Bacillales Family X. Incertae Sedis</taxon>
        <taxon>Hydrogenibacillus</taxon>
    </lineage>
</organism>
<accession>A0A947CYT1</accession>
<sequence>MVGSVFGGYLLTVWLPYFGIMDLAFDLQASWLYSVSAFFNHVLVVFWTWLMTIGLIGVGAYWNTEANDRFYLEAWRYPAFPSWMGRKILFILFYDAAMYGLTPLFFLLAAYPAESMTVLLFSVFLFLYAAHLSLLYLAASILGAKSVYALTGTISYHVINLVFDGVGWPNALQYFLIGERAGFVSFFVIAGMMALAIGLMIKKTNPLMIARDDYKVWE</sequence>